<gene>
    <name evidence="1" type="ORF">Cylst_1173</name>
</gene>
<accession>K9WSW6</accession>
<dbReference type="AlphaFoldDB" id="K9WSW6"/>
<organism evidence="1 2">
    <name type="scientific">Cylindrospermum stagnale PCC 7417</name>
    <dbReference type="NCBI Taxonomy" id="56107"/>
    <lineage>
        <taxon>Bacteria</taxon>
        <taxon>Bacillati</taxon>
        <taxon>Cyanobacteriota</taxon>
        <taxon>Cyanophyceae</taxon>
        <taxon>Nostocales</taxon>
        <taxon>Nostocaceae</taxon>
        <taxon>Cylindrospermum</taxon>
    </lineage>
</organism>
<proteinExistence type="predicted"/>
<protein>
    <submittedName>
        <fullName evidence="1">Uncharacterized protein</fullName>
    </submittedName>
</protein>
<name>K9WSW6_9NOST</name>
<reference evidence="1 2" key="1">
    <citation type="submission" date="2012-06" db="EMBL/GenBank/DDBJ databases">
        <title>Finished chromosome of genome of Cylindrospermum stagnale PCC 7417.</title>
        <authorList>
            <consortium name="US DOE Joint Genome Institute"/>
            <person name="Gugger M."/>
            <person name="Coursin T."/>
            <person name="Rippka R."/>
            <person name="Tandeau De Marsac N."/>
            <person name="Huntemann M."/>
            <person name="Wei C.-L."/>
            <person name="Han J."/>
            <person name="Detter J.C."/>
            <person name="Han C."/>
            <person name="Tapia R."/>
            <person name="Chen A."/>
            <person name="Kyrpides N."/>
            <person name="Mavromatis K."/>
            <person name="Markowitz V."/>
            <person name="Szeto E."/>
            <person name="Ivanova N."/>
            <person name="Pagani I."/>
            <person name="Pati A."/>
            <person name="Goodwin L."/>
            <person name="Nordberg H.P."/>
            <person name="Cantor M.N."/>
            <person name="Hua S.X."/>
            <person name="Woyke T."/>
            <person name="Kerfeld C.A."/>
        </authorList>
    </citation>
    <scope>NUCLEOTIDE SEQUENCE [LARGE SCALE GENOMIC DNA]</scope>
    <source>
        <strain evidence="1 2">PCC 7417</strain>
    </source>
</reference>
<dbReference type="KEGG" id="csg:Cylst_1173"/>
<evidence type="ECO:0000313" key="2">
    <source>
        <dbReference type="Proteomes" id="UP000010475"/>
    </source>
</evidence>
<sequence length="133" mass="14787">MIRDLIFCLQEATVYLIFKKSWLPKDPAECFVNPPCGCANPGKSLKCEDCPHLEACLSNIKLQKPRLSNSKFVLETWDRPKATPSTFGKIRLRKLGGTQTDTANFRQNSKLPNIPVDVGVQVGKDSNAHVSKS</sequence>
<dbReference type="Proteomes" id="UP000010475">
    <property type="component" value="Chromosome"/>
</dbReference>
<keyword evidence="2" id="KW-1185">Reference proteome</keyword>
<dbReference type="HOGENOM" id="CLU_1903213_0_0_3"/>
<dbReference type="EMBL" id="CP003642">
    <property type="protein sequence ID" value="AFZ23475.1"/>
    <property type="molecule type" value="Genomic_DNA"/>
</dbReference>
<dbReference type="eggNOG" id="ENOG5031VNM">
    <property type="taxonomic scope" value="Bacteria"/>
</dbReference>
<evidence type="ECO:0000313" key="1">
    <source>
        <dbReference type="EMBL" id="AFZ23475.1"/>
    </source>
</evidence>